<dbReference type="SUPFAM" id="SSF141259">
    <property type="entry name" value="CarD-like"/>
    <property type="match status" value="1"/>
</dbReference>
<dbReference type="InterPro" id="IPR052531">
    <property type="entry name" value="CarD-like_regulator"/>
</dbReference>
<evidence type="ECO:0000313" key="2">
    <source>
        <dbReference type="EMBL" id="HIU28583.1"/>
    </source>
</evidence>
<comment type="caution">
    <text evidence="2">The sequence shown here is derived from an EMBL/GenBank/DDBJ whole genome shotgun (WGS) entry which is preliminary data.</text>
</comment>
<dbReference type="Proteomes" id="UP000824091">
    <property type="component" value="Unassembled WGS sequence"/>
</dbReference>
<dbReference type="Gene3D" id="2.40.10.170">
    <property type="match status" value="1"/>
</dbReference>
<dbReference type="PANTHER" id="PTHR38447:SF1">
    <property type="entry name" value="RNA POLYMERASE-BINDING TRANSCRIPTION FACTOR CARD"/>
    <property type="match status" value="1"/>
</dbReference>
<reference evidence="2" key="1">
    <citation type="submission" date="2020-10" db="EMBL/GenBank/DDBJ databases">
        <authorList>
            <person name="Gilroy R."/>
        </authorList>
    </citation>
    <scope>NUCLEOTIDE SEQUENCE</scope>
    <source>
        <strain evidence="2">11300</strain>
    </source>
</reference>
<dbReference type="InterPro" id="IPR003711">
    <property type="entry name" value="CarD-like/TRCF_RID"/>
</dbReference>
<reference evidence="2" key="2">
    <citation type="journal article" date="2021" name="PeerJ">
        <title>Extensive microbial diversity within the chicken gut microbiome revealed by metagenomics and culture.</title>
        <authorList>
            <person name="Gilroy R."/>
            <person name="Ravi A."/>
            <person name="Getino M."/>
            <person name="Pursley I."/>
            <person name="Horton D.L."/>
            <person name="Alikhan N.F."/>
            <person name="Baker D."/>
            <person name="Gharbi K."/>
            <person name="Hall N."/>
            <person name="Watson M."/>
            <person name="Adriaenssens E.M."/>
            <person name="Foster-Nyarko E."/>
            <person name="Jarju S."/>
            <person name="Secka A."/>
            <person name="Antonio M."/>
            <person name="Oren A."/>
            <person name="Chaudhuri R.R."/>
            <person name="La Ragione R."/>
            <person name="Hildebrand F."/>
            <person name="Pallen M.J."/>
        </authorList>
    </citation>
    <scope>NUCLEOTIDE SEQUENCE</scope>
    <source>
        <strain evidence="2">11300</strain>
    </source>
</reference>
<gene>
    <name evidence="2" type="ORF">IAD16_09450</name>
</gene>
<sequence length="165" mass="19072">MNTFKEGDMVVYGTEGLYQVQEIADMKFGGKSDRYYVLRRGGSVTYVPVSNEKGVSKIRSVLTRDEVMDLLETMPLESDPWITNDRERQAAFKNILLYGDIRDIILLARKLKFKQNEQESRGKKLHIADERTFREAEKIISEELAYALGIEKDKVIDFLVSKLEK</sequence>
<dbReference type="InterPro" id="IPR042215">
    <property type="entry name" value="CarD-like_C"/>
</dbReference>
<dbReference type="Gene3D" id="1.20.58.1290">
    <property type="entry name" value="CarD-like, C-terminal domain"/>
    <property type="match status" value="1"/>
</dbReference>
<name>A0A9D1L9V3_9FIRM</name>
<dbReference type="EMBL" id="DVMO01000148">
    <property type="protein sequence ID" value="HIU28583.1"/>
    <property type="molecule type" value="Genomic_DNA"/>
</dbReference>
<dbReference type="InterPro" id="IPR036101">
    <property type="entry name" value="CarD-like/TRCF_RID_sf"/>
</dbReference>
<protein>
    <submittedName>
        <fullName evidence="2">CarD family transcriptional regulator</fullName>
    </submittedName>
</protein>
<dbReference type="GO" id="GO:0009303">
    <property type="term" value="P:rRNA transcription"/>
    <property type="evidence" value="ECO:0007669"/>
    <property type="project" value="TreeGrafter"/>
</dbReference>
<evidence type="ECO:0000259" key="1">
    <source>
        <dbReference type="Pfam" id="PF02559"/>
    </source>
</evidence>
<accession>A0A9D1L9V3</accession>
<proteinExistence type="predicted"/>
<feature type="domain" description="CarD-like/TRCF RNAP-interacting" evidence="1">
    <location>
        <begin position="4"/>
        <end position="58"/>
    </location>
</feature>
<organism evidence="2 3">
    <name type="scientific">Candidatus Fimisoma avicola</name>
    <dbReference type="NCBI Taxonomy" id="2840826"/>
    <lineage>
        <taxon>Bacteria</taxon>
        <taxon>Bacillati</taxon>
        <taxon>Bacillota</taxon>
        <taxon>Clostridia</taxon>
        <taxon>Eubacteriales</taxon>
        <taxon>Candidatus Fimisoma</taxon>
    </lineage>
</organism>
<dbReference type="Pfam" id="PF02559">
    <property type="entry name" value="CarD_TRCF_RID"/>
    <property type="match status" value="1"/>
</dbReference>
<evidence type="ECO:0000313" key="3">
    <source>
        <dbReference type="Proteomes" id="UP000824091"/>
    </source>
</evidence>
<dbReference type="AlphaFoldDB" id="A0A9D1L9V3"/>
<dbReference type="PANTHER" id="PTHR38447">
    <property type="entry name" value="TRANSCRIPTION FACTOR YDEB-RELATED"/>
    <property type="match status" value="1"/>
</dbReference>